<organism evidence="2 3">
    <name type="scientific">Stachybotrys chlorohalonatus (strain IBT 40285)</name>
    <dbReference type="NCBI Taxonomy" id="1283841"/>
    <lineage>
        <taxon>Eukaryota</taxon>
        <taxon>Fungi</taxon>
        <taxon>Dikarya</taxon>
        <taxon>Ascomycota</taxon>
        <taxon>Pezizomycotina</taxon>
        <taxon>Sordariomycetes</taxon>
        <taxon>Hypocreomycetidae</taxon>
        <taxon>Hypocreales</taxon>
        <taxon>Stachybotryaceae</taxon>
        <taxon>Stachybotrys</taxon>
    </lineage>
</organism>
<dbReference type="OrthoDB" id="2320332at2759"/>
<keyword evidence="1" id="KW-1133">Transmembrane helix</keyword>
<gene>
    <name evidence="2" type="ORF">S40285_09155</name>
</gene>
<dbReference type="STRING" id="1283841.A0A084QTB1"/>
<accession>A0A084QTB1</accession>
<dbReference type="EMBL" id="KL660235">
    <property type="protein sequence ID" value="KFA67196.1"/>
    <property type="molecule type" value="Genomic_DNA"/>
</dbReference>
<feature type="transmembrane region" description="Helical" evidence="1">
    <location>
        <begin position="7"/>
        <end position="26"/>
    </location>
</feature>
<sequence>MARYTCIVMYLTSAFDFMLAPLLLLFSSHNDLLLWLTNLSDRNEMQAPRLLADPLPSKPLGPRPNGPHAQFVREIVIGDGAVHTADGTKIVQDVFIAATTRGTGTKSTLIVACNGKAAQGSEKDEDLYLTLFYELNMGG</sequence>
<name>A0A084QTB1_STAC4</name>
<protein>
    <submittedName>
        <fullName evidence="2">Uncharacterized protein</fullName>
    </submittedName>
</protein>
<dbReference type="HOGENOM" id="CLU_1846410_0_0_1"/>
<evidence type="ECO:0000313" key="3">
    <source>
        <dbReference type="Proteomes" id="UP000028524"/>
    </source>
</evidence>
<keyword evidence="1" id="KW-0812">Transmembrane</keyword>
<keyword evidence="3" id="KW-1185">Reference proteome</keyword>
<keyword evidence="1" id="KW-0472">Membrane</keyword>
<dbReference type="InParanoid" id="A0A084QTB1"/>
<evidence type="ECO:0000256" key="1">
    <source>
        <dbReference type="SAM" id="Phobius"/>
    </source>
</evidence>
<dbReference type="Proteomes" id="UP000028524">
    <property type="component" value="Unassembled WGS sequence"/>
</dbReference>
<proteinExistence type="predicted"/>
<reference evidence="2 3" key="1">
    <citation type="journal article" date="2014" name="BMC Genomics">
        <title>Comparative genome sequencing reveals chemotype-specific gene clusters in the toxigenic black mold Stachybotrys.</title>
        <authorList>
            <person name="Semeiks J."/>
            <person name="Borek D."/>
            <person name="Otwinowski Z."/>
            <person name="Grishin N.V."/>
        </authorList>
    </citation>
    <scope>NUCLEOTIDE SEQUENCE [LARGE SCALE GENOMIC DNA]</scope>
    <source>
        <strain evidence="2 3">IBT 40285</strain>
    </source>
</reference>
<evidence type="ECO:0000313" key="2">
    <source>
        <dbReference type="EMBL" id="KFA67196.1"/>
    </source>
</evidence>
<dbReference type="AlphaFoldDB" id="A0A084QTB1"/>